<feature type="region of interest" description="Disordered" evidence="1">
    <location>
        <begin position="1"/>
        <end position="27"/>
    </location>
</feature>
<reference evidence="2 4" key="1">
    <citation type="submission" date="2015-10" db="EMBL/GenBank/DDBJ databases">
        <title>The cercosporin biosynthetic gene cluster was horizontally transferred to several fungal lineages and shown to be expanded in Cercospora beticola based on microsynteny with recipient genomes.</title>
        <authorList>
            <person name="De Jonge R."/>
            <person name="Ebert M.K."/>
            <person name="Suttle J.C."/>
            <person name="Jurick Ii W.M."/>
            <person name="Secor G.A."/>
            <person name="Thomma B.P."/>
            <person name="Van De Peer Y."/>
            <person name="Bolton M.D."/>
        </authorList>
    </citation>
    <scope>NUCLEOTIDE SEQUENCE [LARGE SCALE GENOMIC DNA]</scope>
    <source>
        <strain evidence="2 4">09-40</strain>
    </source>
</reference>
<feature type="region of interest" description="Disordered" evidence="1">
    <location>
        <begin position="862"/>
        <end position="951"/>
    </location>
</feature>
<feature type="compositionally biased region" description="Basic and acidic residues" evidence="1">
    <location>
        <begin position="623"/>
        <end position="638"/>
    </location>
</feature>
<feature type="compositionally biased region" description="Basic and acidic residues" evidence="1">
    <location>
        <begin position="909"/>
        <end position="921"/>
    </location>
</feature>
<reference evidence="3 5" key="2">
    <citation type="submission" date="2023-09" db="EMBL/GenBank/DDBJ databases">
        <title>Complete-Gapless Cercospora beticola genome.</title>
        <authorList>
            <person name="Wyatt N.A."/>
            <person name="Spanner R.E."/>
            <person name="Bolton M.D."/>
        </authorList>
    </citation>
    <scope>NUCLEOTIDE SEQUENCE [LARGE SCALE GENOMIC DNA]</scope>
    <source>
        <strain evidence="3">Cb09-40</strain>
    </source>
</reference>
<feature type="compositionally biased region" description="Basic and acidic residues" evidence="1">
    <location>
        <begin position="571"/>
        <end position="580"/>
    </location>
</feature>
<dbReference type="Proteomes" id="UP000230605">
    <property type="component" value="Chromosome 2"/>
</dbReference>
<evidence type="ECO:0000313" key="4">
    <source>
        <dbReference type="Proteomes" id="UP000230605"/>
    </source>
</evidence>
<dbReference type="OrthoDB" id="3643609at2759"/>
<feature type="compositionally biased region" description="Polar residues" evidence="1">
    <location>
        <begin position="413"/>
        <end position="432"/>
    </location>
</feature>
<protein>
    <submittedName>
        <fullName evidence="2">Uncharacterized protein</fullName>
    </submittedName>
</protein>
<organism evidence="2 4">
    <name type="scientific">Cercospora beticola</name>
    <name type="common">Sugarbeet leaf spot fungus</name>
    <dbReference type="NCBI Taxonomy" id="122368"/>
    <lineage>
        <taxon>Eukaryota</taxon>
        <taxon>Fungi</taxon>
        <taxon>Dikarya</taxon>
        <taxon>Ascomycota</taxon>
        <taxon>Pezizomycotina</taxon>
        <taxon>Dothideomycetes</taxon>
        <taxon>Dothideomycetidae</taxon>
        <taxon>Mycosphaerellales</taxon>
        <taxon>Mycosphaerellaceae</taxon>
        <taxon>Cercospora</taxon>
    </lineage>
</organism>
<feature type="compositionally biased region" description="Basic and acidic residues" evidence="1">
    <location>
        <begin position="58"/>
        <end position="71"/>
    </location>
</feature>
<feature type="region of interest" description="Disordered" evidence="1">
    <location>
        <begin position="751"/>
        <end position="839"/>
    </location>
</feature>
<sequence>MPHRGGATTPQPERADSPLSSAARDALQSNLDNTLTLNRKKSWFGSAREVFQRGAKGVVEHLRSGDRKGSQEDAQEYVNIANSIANTDAARNVDVELPNADEENSSGSASVGESHSSLTPLRPTRAERQKTFTPKSAMNSLRQHIHASGKEKSRRAALSDITSHGVNSAQPVGRISTEIATATGSSQREMKSPTRQHGRTSSVARSVIGSLRGLSRRGTMSDPTSPASDNGSPTKRAASIPLPSSPIDVPAPTLKLNLRDSPSLSAGFLYSPAMIDQNSELMSITNPVNQDSMKVPTYYTRLPGEGPADAILAGKGNSRQVPGAVSEFLRLPTDEFEFSTPDRPSTPMPGTGAQLELDGNVDVFDEPPLFERSVEARDTPEKRDNKTLKKMISLDALAEQHIRDSPRRGIRLTPSSATHKVRNISNTTSGSNDMPPLKLAALSTPSAGHRDPVSGQWKSDDPFAPGNAVGGLAATSPGTVSSHEKSTATPGATVQSTNHSGGSETDSPALQQRASSTAQKRTPSRERELLSEGAALLGQSAARKIAARAISGEATTLGAPEATRKVPSGAEKFEAPQDDTKHVLSQTSSRLSSAQFDQFHPEHFLGLEDCERGDPPPSMVDSVEGKSTTDRCRCENDHPSTAPLYQRVAQSQTPSPSRLSTGLGRSSDVGEVFWRFSVQDWMHKGGHAATPNLEPSPRQGSVAISIDSVSDRRVTPPVSPTVTTPGPSPSMGDRLSFELKRSNRNMRYNALTETSNESSVDHEDDARGPASMRPATSNPFSLPHNGGVSKAAKREQSFPTFESVFPPSARSSPSRRRSPKRSADFDPSSDSIESGLQEAITDHHVFQNALAGADFLESLEAGRPATAQAGHDDPENASNLAPLAECETADLKDSSQSDGIRVDLLQSSSHKDRECSAKDDDGSCDEVPGEENLASAQEDRDIDAAATAQSDTDSLDDCLHLYQSYEACQGRFPEEAPSSDAVISSSPPAKGVTWPK</sequence>
<evidence type="ECO:0000313" key="2">
    <source>
        <dbReference type="EMBL" id="PIA97637.1"/>
    </source>
</evidence>
<keyword evidence="5" id="KW-1185">Reference proteome</keyword>
<feature type="region of interest" description="Disordered" evidence="1">
    <location>
        <begin position="558"/>
        <end position="580"/>
    </location>
</feature>
<feature type="region of interest" description="Disordered" evidence="1">
    <location>
        <begin position="972"/>
        <end position="996"/>
    </location>
</feature>
<dbReference type="Proteomes" id="UP001302367">
    <property type="component" value="Chromosome 2"/>
</dbReference>
<name>A0A2G5HYL3_CERBT</name>
<feature type="region of interest" description="Disordered" evidence="1">
    <location>
        <begin position="402"/>
        <end position="527"/>
    </location>
</feature>
<feature type="region of interest" description="Disordered" evidence="1">
    <location>
        <begin position="54"/>
        <end position="138"/>
    </location>
</feature>
<feature type="region of interest" description="Disordered" evidence="1">
    <location>
        <begin position="612"/>
        <end position="639"/>
    </location>
</feature>
<evidence type="ECO:0000313" key="3">
    <source>
        <dbReference type="EMBL" id="WPA98635.1"/>
    </source>
</evidence>
<dbReference type="AlphaFoldDB" id="A0A2G5HYL3"/>
<dbReference type="EMBL" id="CP134185">
    <property type="protein sequence ID" value="WPA98635.1"/>
    <property type="molecule type" value="Genomic_DNA"/>
</dbReference>
<feature type="region of interest" description="Disordered" evidence="1">
    <location>
        <begin position="706"/>
        <end position="735"/>
    </location>
</feature>
<proteinExistence type="predicted"/>
<feature type="region of interest" description="Disordered" evidence="1">
    <location>
        <begin position="182"/>
        <end position="247"/>
    </location>
</feature>
<feature type="compositionally biased region" description="Low complexity" evidence="1">
    <location>
        <begin position="105"/>
        <end position="117"/>
    </location>
</feature>
<evidence type="ECO:0000313" key="5">
    <source>
        <dbReference type="Proteomes" id="UP001302367"/>
    </source>
</evidence>
<gene>
    <name evidence="2" type="ORF">CB0940_06024</name>
    <name evidence="3" type="ORF">RHO25_003248</name>
</gene>
<accession>A0A2G5HYL3</accession>
<feature type="compositionally biased region" description="Polar residues" evidence="1">
    <location>
        <begin position="476"/>
        <end position="521"/>
    </location>
</feature>
<evidence type="ECO:0000256" key="1">
    <source>
        <dbReference type="SAM" id="MobiDB-lite"/>
    </source>
</evidence>
<feature type="compositionally biased region" description="Polar residues" evidence="1">
    <location>
        <begin position="182"/>
        <end position="204"/>
    </location>
</feature>
<feature type="compositionally biased region" description="Polar residues" evidence="1">
    <location>
        <begin position="221"/>
        <end position="233"/>
    </location>
</feature>
<dbReference type="EMBL" id="LKMD01000102">
    <property type="protein sequence ID" value="PIA97637.1"/>
    <property type="molecule type" value="Genomic_DNA"/>
</dbReference>